<keyword evidence="3" id="KW-0540">Nuclease</keyword>
<keyword evidence="2" id="KW-0238">DNA-binding</keyword>
<dbReference type="SUPFAM" id="SSF116734">
    <property type="entry name" value="DNA methylase specificity domain"/>
    <property type="match status" value="2"/>
</dbReference>
<dbReference type="AlphaFoldDB" id="A0A3E4S6U1"/>
<dbReference type="GO" id="GO:0003677">
    <property type="term" value="F:DNA binding"/>
    <property type="evidence" value="ECO:0007669"/>
    <property type="project" value="UniProtKB-KW"/>
</dbReference>
<dbReference type="GO" id="GO:0004519">
    <property type="term" value="F:endonuclease activity"/>
    <property type="evidence" value="ECO:0007669"/>
    <property type="project" value="UniProtKB-KW"/>
</dbReference>
<reference evidence="3 4" key="1">
    <citation type="submission" date="2018-08" db="EMBL/GenBank/DDBJ databases">
        <title>A genome reference for cultivated species of the human gut microbiota.</title>
        <authorList>
            <person name="Zou Y."/>
            <person name="Xue W."/>
            <person name="Luo G."/>
        </authorList>
    </citation>
    <scope>NUCLEOTIDE SEQUENCE [LARGE SCALE GENOMIC DNA]</scope>
    <source>
        <strain evidence="3 4">TF06-45A</strain>
    </source>
</reference>
<dbReference type="Proteomes" id="UP000261288">
    <property type="component" value="Unassembled WGS sequence"/>
</dbReference>
<dbReference type="EMBL" id="QSRZ01000004">
    <property type="protein sequence ID" value="RGL49923.1"/>
    <property type="molecule type" value="Genomic_DNA"/>
</dbReference>
<dbReference type="GO" id="GO:0009307">
    <property type="term" value="P:DNA restriction-modification system"/>
    <property type="evidence" value="ECO:0007669"/>
    <property type="project" value="UniProtKB-KW"/>
</dbReference>
<dbReference type="InterPro" id="IPR044946">
    <property type="entry name" value="Restrct_endonuc_typeI_TRD_sf"/>
</dbReference>
<protein>
    <submittedName>
        <fullName evidence="3">Restriction endonuclease subunit S</fullName>
    </submittedName>
</protein>
<proteinExistence type="predicted"/>
<dbReference type="PANTHER" id="PTHR30408:SF12">
    <property type="entry name" value="TYPE I RESTRICTION ENZYME MJAVIII SPECIFICITY SUBUNIT"/>
    <property type="match status" value="1"/>
</dbReference>
<dbReference type="PANTHER" id="PTHR30408">
    <property type="entry name" value="TYPE-1 RESTRICTION ENZYME ECOKI SPECIFICITY PROTEIN"/>
    <property type="match status" value="1"/>
</dbReference>
<gene>
    <name evidence="3" type="ORF">DXC63_04115</name>
</gene>
<evidence type="ECO:0000256" key="2">
    <source>
        <dbReference type="ARBA" id="ARBA00023125"/>
    </source>
</evidence>
<accession>A0A3E4S6U1</accession>
<dbReference type="InterPro" id="IPR052021">
    <property type="entry name" value="Type-I_RS_S_subunit"/>
</dbReference>
<name>A0A3E4S6U1_BIFLN</name>
<organism evidence="3 4">
    <name type="scientific">Bifidobacterium longum</name>
    <dbReference type="NCBI Taxonomy" id="216816"/>
    <lineage>
        <taxon>Bacteria</taxon>
        <taxon>Bacillati</taxon>
        <taxon>Actinomycetota</taxon>
        <taxon>Actinomycetes</taxon>
        <taxon>Bifidobacteriales</taxon>
        <taxon>Bifidobacteriaceae</taxon>
        <taxon>Bifidobacterium</taxon>
    </lineage>
</organism>
<keyword evidence="3" id="KW-0255">Endonuclease</keyword>
<comment type="caution">
    <text evidence="3">The sequence shown here is derived from an EMBL/GenBank/DDBJ whole genome shotgun (WGS) entry which is preliminary data.</text>
</comment>
<evidence type="ECO:0000256" key="1">
    <source>
        <dbReference type="ARBA" id="ARBA00022747"/>
    </source>
</evidence>
<sequence length="424" mass="47874">MMTEQAKVPAIRFAGFTDPWEQRKFGDCFEFLKSNTLSRAGLNGENGTARNVHYGDILIKFGDCLDGERSDLPFITDDTVLPKFAGSILREGDVIFADTAEDEAAGKCVELRKLPKEPTISGLHTIPARPRFFFGTGYLGHYLNSDAYHRQLLPLMQGIKVISVSKAALQDTQVRFPGLSEQAAIGAALSEIDNLITLHQRKYDKLVIFKKSMLEKMFPKDGESVPEIRFAGFTDPWEQRKLEDIANRVTRKNEGESDLPLTISSQYGLVDQRTFFNNQVASKDMSGYYLLRKGEFAYNKSTSGDSPWGAVKRLVRYEKGCVSTLYICFGLDGADPDFLVTYYETDRWYKAVQMIAAEGARNHGLLNIAPNDFFDTALILPPSREEQELIGLFFARLDNLITLHQRKLELLQNIKKSLLDKMFV</sequence>
<keyword evidence="3" id="KW-0378">Hydrolase</keyword>
<evidence type="ECO:0000313" key="3">
    <source>
        <dbReference type="EMBL" id="RGL49923.1"/>
    </source>
</evidence>
<keyword evidence="1" id="KW-0680">Restriction system</keyword>
<evidence type="ECO:0000313" key="4">
    <source>
        <dbReference type="Proteomes" id="UP000261288"/>
    </source>
</evidence>
<dbReference type="Gene3D" id="3.90.220.20">
    <property type="entry name" value="DNA methylase specificity domains"/>
    <property type="match status" value="2"/>
</dbReference>